<keyword evidence="2" id="KW-0472">Membrane</keyword>
<dbReference type="PANTHER" id="PTHR45138:SF9">
    <property type="entry name" value="DIGUANYLATE CYCLASE DGCM-RELATED"/>
    <property type="match status" value="1"/>
</dbReference>
<organism evidence="4 5">
    <name type="scientific">Defluviitalea saccharophila</name>
    <dbReference type="NCBI Taxonomy" id="879970"/>
    <lineage>
        <taxon>Bacteria</taxon>
        <taxon>Bacillati</taxon>
        <taxon>Bacillota</taxon>
        <taxon>Clostridia</taxon>
        <taxon>Lachnospirales</taxon>
        <taxon>Defluviitaleaceae</taxon>
        <taxon>Defluviitalea</taxon>
    </lineage>
</organism>
<feature type="transmembrane region" description="Helical" evidence="2">
    <location>
        <begin position="135"/>
        <end position="158"/>
    </location>
</feature>
<dbReference type="Pfam" id="PF13185">
    <property type="entry name" value="GAF_2"/>
    <property type="match status" value="1"/>
</dbReference>
<evidence type="ECO:0000313" key="5">
    <source>
        <dbReference type="Proteomes" id="UP001486565"/>
    </source>
</evidence>
<dbReference type="EC" id="2.7.7.65" evidence="4"/>
<dbReference type="SUPFAM" id="SSF55073">
    <property type="entry name" value="Nucleotide cyclase"/>
    <property type="match status" value="1"/>
</dbReference>
<dbReference type="Proteomes" id="UP001486565">
    <property type="component" value="Chromosome"/>
</dbReference>
<feature type="transmembrane region" description="Helical" evidence="2">
    <location>
        <begin position="67"/>
        <end position="86"/>
    </location>
</feature>
<evidence type="ECO:0000313" key="4">
    <source>
        <dbReference type="EMBL" id="WZL70086.1"/>
    </source>
</evidence>
<feature type="transmembrane region" description="Helical" evidence="2">
    <location>
        <begin position="98"/>
        <end position="123"/>
    </location>
</feature>
<dbReference type="GO" id="GO:0052621">
    <property type="term" value="F:diguanylate cyclase activity"/>
    <property type="evidence" value="ECO:0007669"/>
    <property type="project" value="UniProtKB-EC"/>
</dbReference>
<dbReference type="Gene3D" id="3.30.70.270">
    <property type="match status" value="1"/>
</dbReference>
<feature type="domain" description="GGDEF" evidence="3">
    <location>
        <begin position="412"/>
        <end position="546"/>
    </location>
</feature>
<dbReference type="NCBIfam" id="TIGR00254">
    <property type="entry name" value="GGDEF"/>
    <property type="match status" value="1"/>
</dbReference>
<keyword evidence="1" id="KW-0175">Coiled coil</keyword>
<accession>A0ABZ2Y3Z8</accession>
<dbReference type="CDD" id="cd01949">
    <property type="entry name" value="GGDEF"/>
    <property type="match status" value="1"/>
</dbReference>
<protein>
    <submittedName>
        <fullName evidence="4">Diguanylate cyclase</fullName>
        <ecNumber evidence="4">2.7.7.65</ecNumber>
    </submittedName>
</protein>
<dbReference type="RefSeq" id="WP_341877050.1">
    <property type="nucleotide sequence ID" value="NZ_CP121687.1"/>
</dbReference>
<feature type="transmembrane region" description="Helical" evidence="2">
    <location>
        <begin position="12"/>
        <end position="32"/>
    </location>
</feature>
<feature type="coiled-coil region" evidence="1">
    <location>
        <begin position="162"/>
        <end position="217"/>
    </location>
</feature>
<dbReference type="SMART" id="SM00065">
    <property type="entry name" value="GAF"/>
    <property type="match status" value="1"/>
</dbReference>
<dbReference type="InterPro" id="IPR029787">
    <property type="entry name" value="Nucleotide_cyclase"/>
</dbReference>
<dbReference type="Pfam" id="PF00990">
    <property type="entry name" value="GGDEF"/>
    <property type="match status" value="1"/>
</dbReference>
<dbReference type="InterPro" id="IPR000160">
    <property type="entry name" value="GGDEF_dom"/>
</dbReference>
<dbReference type="InterPro" id="IPR029016">
    <property type="entry name" value="GAF-like_dom_sf"/>
</dbReference>
<dbReference type="InterPro" id="IPR043128">
    <property type="entry name" value="Rev_trsase/Diguanyl_cyclase"/>
</dbReference>
<sequence>MSRLEFLEKRYTYIHIGFLILMLIHLEFNQWIGKSSDISLNKFLLAAALAVMGIKFLVIKKGLLQKYHLYICFKIMELLYVGGLIYQDQVVLVFEPLVYLLILIEIFSVSANLNSLFYYFIPLIVSSVMMLGKDFFLLSNLVNTIFLILSNALFIYIVNSTIHEIEKNSDKHKELLIQAQKKNEELLKIKEHMELVNKELEQQKEEMRKTSESFRNNVAELFILKETSSYIGSILEIQQLLELVCDMIMGILGVDTCSIIVYDEKYETLDFHIKSIYSHEVIENFKVNLSNSSLQKRIKDKEILINNNCRDKKYSFLEGRDVGSFVAVPLYKGNKSYGLILAEHTLENYFSTSNTDLFKAVSMQVAVAIENAKLYEQMEEMAERDGLTNVYNRMYLQKIMPKLIESAKIHNQSISIGIFDIDHFKVFNDTYGHLFGDEVLKAIAHLAQKKVDAYHGIVARYGGEEFVMIFPNVTLSEAAVIIEDLRKEIEHFTLTKEDVSAKITASFGVSGFPEVVDNVESLLRTADDAMYMSKRQGRNRVTVASVNGNNAMD</sequence>
<evidence type="ECO:0000259" key="3">
    <source>
        <dbReference type="PROSITE" id="PS50887"/>
    </source>
</evidence>
<evidence type="ECO:0000256" key="1">
    <source>
        <dbReference type="SAM" id="Coils"/>
    </source>
</evidence>
<feature type="transmembrane region" description="Helical" evidence="2">
    <location>
        <begin position="38"/>
        <end position="58"/>
    </location>
</feature>
<keyword evidence="5" id="KW-1185">Reference proteome</keyword>
<dbReference type="Gene3D" id="3.30.450.40">
    <property type="match status" value="1"/>
</dbReference>
<dbReference type="PROSITE" id="PS50887">
    <property type="entry name" value="GGDEF"/>
    <property type="match status" value="1"/>
</dbReference>
<name>A0ABZ2Y3Z8_9FIRM</name>
<reference evidence="4 5" key="1">
    <citation type="submission" date="2023-03" db="EMBL/GenBank/DDBJ databases">
        <title>Novel Species.</title>
        <authorList>
            <person name="Ma S."/>
        </authorList>
    </citation>
    <scope>NUCLEOTIDE SEQUENCE [LARGE SCALE GENOMIC DNA]</scope>
    <source>
        <strain evidence="4 5">LIND6LT2</strain>
    </source>
</reference>
<dbReference type="SUPFAM" id="SSF55781">
    <property type="entry name" value="GAF domain-like"/>
    <property type="match status" value="1"/>
</dbReference>
<dbReference type="SMART" id="SM00267">
    <property type="entry name" value="GGDEF"/>
    <property type="match status" value="1"/>
</dbReference>
<evidence type="ECO:0000256" key="2">
    <source>
        <dbReference type="SAM" id="Phobius"/>
    </source>
</evidence>
<keyword evidence="2" id="KW-0812">Transmembrane</keyword>
<dbReference type="PANTHER" id="PTHR45138">
    <property type="entry name" value="REGULATORY COMPONENTS OF SENSORY TRANSDUCTION SYSTEM"/>
    <property type="match status" value="1"/>
</dbReference>
<dbReference type="InterPro" id="IPR050469">
    <property type="entry name" value="Diguanylate_Cyclase"/>
</dbReference>
<keyword evidence="4" id="KW-0808">Transferase</keyword>
<proteinExistence type="predicted"/>
<keyword evidence="2" id="KW-1133">Transmembrane helix</keyword>
<gene>
    <name evidence="4" type="ORF">QBE51_00745</name>
</gene>
<keyword evidence="4" id="KW-0548">Nucleotidyltransferase</keyword>
<dbReference type="InterPro" id="IPR003018">
    <property type="entry name" value="GAF"/>
</dbReference>
<dbReference type="EMBL" id="CP121687">
    <property type="protein sequence ID" value="WZL70086.1"/>
    <property type="molecule type" value="Genomic_DNA"/>
</dbReference>